<sequence length="615" mass="65832">MSISDPPSAPGTDPTSAGTDPTTRAATARHDAELGAADSDGSRAADSDGSRGADDAGSPGLDAAGVGLAEPGNRAPLTRRRRIAARVVTVLAALLVLGALTLPNRPWQLEPGAFLRIPLEALLLAALLLALPGRPRRVVAAAAGVLLGLIAVVKVGDLGFYSSLGRPFDLVLDWSLLDEAFSFVAESIGRPGAIGIALGVGLLLLAVPVLTALSAVRLSGLLVRHRTGTTRAVATLVVVWAVVAAFGIRILPAMPVADSNATTLVYEHAAEVRDRLYDRQKFANEVGVDPFRDMPGDQLLTGLRDKDVLIAFVESYGRDAVIDSEFASIQRVLDDGAGRLQAAGFASRSGFLTSPTIGGASWLAHATLLSGLWVDNNQRHRNLLATDRFTLGDAFQRAAWRTVGVMPAVNQAWPEGAFYGYEQFYGGPDLGYQGPKFAFAPMPDQFAVHTFHQRELAGERDRPVMAELALVSSHSPWTKVPSLVNWDDIDDGEVFRQGIIGTPTAQARTGYRHSISYTLRTLISYLETYGDDDTVLVFLGDHQPAPVVTGDNPSPDVPIHIVAKDPAVLERIDDWGWQEGLTPDASAPVWRMDAFRDRFLTAFGPTNARPQARPR</sequence>
<reference evidence="5" key="1">
    <citation type="submission" date="2016-10" db="EMBL/GenBank/DDBJ databases">
        <authorList>
            <person name="Varghese N."/>
            <person name="Submissions S."/>
        </authorList>
    </citation>
    <scope>NUCLEOTIDE SEQUENCE [LARGE SCALE GENOMIC DNA]</scope>
    <source>
        <strain evidence="5">CGMCC 4.7038</strain>
    </source>
</reference>
<feature type="compositionally biased region" description="Polar residues" evidence="1">
    <location>
        <begin position="13"/>
        <end position="25"/>
    </location>
</feature>
<feature type="transmembrane region" description="Helical" evidence="2">
    <location>
        <begin position="228"/>
        <end position="251"/>
    </location>
</feature>
<feature type="transmembrane region" description="Helical" evidence="2">
    <location>
        <begin position="138"/>
        <end position="161"/>
    </location>
</feature>
<feature type="transmembrane region" description="Helical" evidence="2">
    <location>
        <begin position="83"/>
        <end position="101"/>
    </location>
</feature>
<dbReference type="AlphaFoldDB" id="A0A1H6U8P1"/>
<keyword evidence="2" id="KW-0812">Transmembrane</keyword>
<keyword evidence="2" id="KW-0472">Membrane</keyword>
<dbReference type="Pfam" id="PF00884">
    <property type="entry name" value="Sulfatase"/>
    <property type="match status" value="1"/>
</dbReference>
<feature type="compositionally biased region" description="Basic and acidic residues" evidence="1">
    <location>
        <begin position="40"/>
        <end position="54"/>
    </location>
</feature>
<proteinExistence type="predicted"/>
<dbReference type="RefSeq" id="WP_092376007.1">
    <property type="nucleotide sequence ID" value="NZ_BOPI01000003.1"/>
</dbReference>
<dbReference type="InterPro" id="IPR017850">
    <property type="entry name" value="Alkaline_phosphatase_core_sf"/>
</dbReference>
<feature type="domain" description="Sulfatase N-terminal" evidence="3">
    <location>
        <begin position="348"/>
        <end position="545"/>
    </location>
</feature>
<evidence type="ECO:0000313" key="4">
    <source>
        <dbReference type="EMBL" id="SEI88728.1"/>
    </source>
</evidence>
<evidence type="ECO:0000256" key="2">
    <source>
        <dbReference type="SAM" id="Phobius"/>
    </source>
</evidence>
<dbReference type="SUPFAM" id="SSF53649">
    <property type="entry name" value="Alkaline phosphatase-like"/>
    <property type="match status" value="1"/>
</dbReference>
<keyword evidence="5" id="KW-1185">Reference proteome</keyword>
<organism evidence="4 5">
    <name type="scientific">Micromonospora phaseoli</name>
    <dbReference type="NCBI Taxonomy" id="1144548"/>
    <lineage>
        <taxon>Bacteria</taxon>
        <taxon>Bacillati</taxon>
        <taxon>Actinomycetota</taxon>
        <taxon>Actinomycetes</taxon>
        <taxon>Micromonosporales</taxon>
        <taxon>Micromonosporaceae</taxon>
        <taxon>Micromonospora</taxon>
    </lineage>
</organism>
<dbReference type="EMBL" id="FNYV01000002">
    <property type="protein sequence ID" value="SEI88728.1"/>
    <property type="molecule type" value="Genomic_DNA"/>
</dbReference>
<feature type="region of interest" description="Disordered" evidence="1">
    <location>
        <begin position="1"/>
        <end position="73"/>
    </location>
</feature>
<accession>A0A1H6U8P1</accession>
<keyword evidence="2" id="KW-1133">Transmembrane helix</keyword>
<dbReference type="Gene3D" id="3.40.720.10">
    <property type="entry name" value="Alkaline Phosphatase, subunit A"/>
    <property type="match status" value="1"/>
</dbReference>
<dbReference type="STRING" id="1144548.SAMN05443287_102158"/>
<gene>
    <name evidence="4" type="ORF">SAMN05443287_102158</name>
</gene>
<evidence type="ECO:0000259" key="3">
    <source>
        <dbReference type="Pfam" id="PF00884"/>
    </source>
</evidence>
<dbReference type="Proteomes" id="UP000198707">
    <property type="component" value="Unassembled WGS sequence"/>
</dbReference>
<feature type="transmembrane region" description="Helical" evidence="2">
    <location>
        <begin position="113"/>
        <end position="131"/>
    </location>
</feature>
<evidence type="ECO:0000313" key="5">
    <source>
        <dbReference type="Proteomes" id="UP000198707"/>
    </source>
</evidence>
<feature type="transmembrane region" description="Helical" evidence="2">
    <location>
        <begin position="193"/>
        <end position="216"/>
    </location>
</feature>
<evidence type="ECO:0000256" key="1">
    <source>
        <dbReference type="SAM" id="MobiDB-lite"/>
    </source>
</evidence>
<name>A0A1H6U8P1_9ACTN</name>
<dbReference type="InterPro" id="IPR000917">
    <property type="entry name" value="Sulfatase_N"/>
</dbReference>
<protein>
    <recommendedName>
        <fullName evidence="3">Sulfatase N-terminal domain-containing protein</fullName>
    </recommendedName>
</protein>
<dbReference type="OrthoDB" id="1376015at2"/>